<evidence type="ECO:0000256" key="1">
    <source>
        <dbReference type="ARBA" id="ARBA00010928"/>
    </source>
</evidence>
<dbReference type="Pfam" id="PF22725">
    <property type="entry name" value="GFO_IDH_MocA_C3"/>
    <property type="match status" value="1"/>
</dbReference>
<dbReference type="Gene3D" id="3.30.360.10">
    <property type="entry name" value="Dihydrodipicolinate Reductase, domain 2"/>
    <property type="match status" value="1"/>
</dbReference>
<dbReference type="Pfam" id="PF01408">
    <property type="entry name" value="GFO_IDH_MocA"/>
    <property type="match status" value="1"/>
</dbReference>
<comment type="similarity">
    <text evidence="1">Belongs to the Gfo/Idh/MocA family.</text>
</comment>
<dbReference type="InterPro" id="IPR036291">
    <property type="entry name" value="NAD(P)-bd_dom_sf"/>
</dbReference>
<keyword evidence="6" id="KW-1185">Reference proteome</keyword>
<dbReference type="InterPro" id="IPR051317">
    <property type="entry name" value="Gfo/Idh/MocA_oxidoreduct"/>
</dbReference>
<dbReference type="GO" id="GO:0000166">
    <property type="term" value="F:nucleotide binding"/>
    <property type="evidence" value="ECO:0007669"/>
    <property type="project" value="InterPro"/>
</dbReference>
<keyword evidence="2" id="KW-0560">Oxidoreductase</keyword>
<dbReference type="EMBL" id="JAVRRD010000003">
    <property type="protein sequence ID" value="KAK5061502.1"/>
    <property type="molecule type" value="Genomic_DNA"/>
</dbReference>
<evidence type="ECO:0000313" key="5">
    <source>
        <dbReference type="EMBL" id="KAK5061502.1"/>
    </source>
</evidence>
<evidence type="ECO:0008006" key="7">
    <source>
        <dbReference type="Google" id="ProtNLM"/>
    </source>
</evidence>
<dbReference type="Gene3D" id="3.40.50.720">
    <property type="entry name" value="NAD(P)-binding Rossmann-like Domain"/>
    <property type="match status" value="1"/>
</dbReference>
<dbReference type="RefSeq" id="XP_064710599.1">
    <property type="nucleotide sequence ID" value="XM_064851596.1"/>
</dbReference>
<feature type="domain" description="Gfo/Idh/MocA-like oxidoreductase N-terminal" evidence="3">
    <location>
        <begin position="4"/>
        <end position="100"/>
    </location>
</feature>
<evidence type="ECO:0000256" key="2">
    <source>
        <dbReference type="ARBA" id="ARBA00023002"/>
    </source>
</evidence>
<dbReference type="GO" id="GO:0016491">
    <property type="term" value="F:oxidoreductase activity"/>
    <property type="evidence" value="ECO:0007669"/>
    <property type="project" value="UniProtKB-KW"/>
</dbReference>
<dbReference type="PANTHER" id="PTHR43708:SF5">
    <property type="entry name" value="CONSERVED EXPRESSED OXIDOREDUCTASE (EUROFUNG)-RELATED"/>
    <property type="match status" value="1"/>
</dbReference>
<evidence type="ECO:0000259" key="3">
    <source>
        <dbReference type="Pfam" id="PF01408"/>
    </source>
</evidence>
<reference evidence="5 6" key="1">
    <citation type="submission" date="2023-08" db="EMBL/GenBank/DDBJ databases">
        <title>Black Yeasts Isolated from many extreme environments.</title>
        <authorList>
            <person name="Coleine C."/>
            <person name="Stajich J.E."/>
            <person name="Selbmann L."/>
        </authorList>
    </citation>
    <scope>NUCLEOTIDE SEQUENCE [LARGE SCALE GENOMIC DNA]</scope>
    <source>
        <strain evidence="5 6">CCFEE 5792</strain>
    </source>
</reference>
<dbReference type="InterPro" id="IPR000683">
    <property type="entry name" value="Gfo/Idh/MocA-like_OxRdtase_N"/>
</dbReference>
<sequence>MAPIKVGIIGYGFSTKCFHVPFISAHPDLQIACFVQRAEAPSDKAGAKPGSHCTVDHPEAKHYRTVDELFKDPDVELVVVCSHTDTHTSFAEQALLAGKHGRYPPNHKDANARDADFVVEKPFTRTTEEADKLISLAQEKGLVLTVFQNRRWDGDFQTLKALIDKDALGTIKEAEIHYDIDSPPWVARMTGKEYSPGQGMAFGLGSHTIDQALILFGRPESVTGFFRALRGVESDIDDTFTIILQYGAPRQDLLVTIKTNIVSPMADQLKYFVRGTGGTFVKHGTCAQEQQIFDGQKPTSSGFGSEPEHLYGLLTSRTDPSDILPREPATSKVTYDALSKTYSARYPTVPGRWLGFYENVADAIRGGAPLAVKPGESRDGIRVIELARESHERRATVAWY</sequence>
<evidence type="ECO:0000259" key="4">
    <source>
        <dbReference type="Pfam" id="PF22725"/>
    </source>
</evidence>
<name>A0AAV9NP78_9EURO</name>
<dbReference type="AlphaFoldDB" id="A0AAV9NP78"/>
<gene>
    <name evidence="5" type="ORF">LTR84_008046</name>
</gene>
<dbReference type="InterPro" id="IPR055170">
    <property type="entry name" value="GFO_IDH_MocA-like_dom"/>
</dbReference>
<feature type="domain" description="GFO/IDH/MocA-like oxidoreductase" evidence="4">
    <location>
        <begin position="156"/>
        <end position="280"/>
    </location>
</feature>
<protein>
    <recommendedName>
        <fullName evidence="7">Gfo/Idh/MocA-like oxidoreductase N-terminal domain-containing protein</fullName>
    </recommendedName>
</protein>
<dbReference type="Proteomes" id="UP001358417">
    <property type="component" value="Unassembled WGS sequence"/>
</dbReference>
<organism evidence="5 6">
    <name type="scientific">Exophiala bonariae</name>
    <dbReference type="NCBI Taxonomy" id="1690606"/>
    <lineage>
        <taxon>Eukaryota</taxon>
        <taxon>Fungi</taxon>
        <taxon>Dikarya</taxon>
        <taxon>Ascomycota</taxon>
        <taxon>Pezizomycotina</taxon>
        <taxon>Eurotiomycetes</taxon>
        <taxon>Chaetothyriomycetidae</taxon>
        <taxon>Chaetothyriales</taxon>
        <taxon>Herpotrichiellaceae</taxon>
        <taxon>Exophiala</taxon>
    </lineage>
</organism>
<accession>A0AAV9NP78</accession>
<dbReference type="PANTHER" id="PTHR43708">
    <property type="entry name" value="CONSERVED EXPRESSED OXIDOREDUCTASE (EUROFUNG)"/>
    <property type="match status" value="1"/>
</dbReference>
<proteinExistence type="inferred from homology"/>
<evidence type="ECO:0000313" key="6">
    <source>
        <dbReference type="Proteomes" id="UP001358417"/>
    </source>
</evidence>
<dbReference type="SUPFAM" id="SSF51735">
    <property type="entry name" value="NAD(P)-binding Rossmann-fold domains"/>
    <property type="match status" value="1"/>
</dbReference>
<comment type="caution">
    <text evidence="5">The sequence shown here is derived from an EMBL/GenBank/DDBJ whole genome shotgun (WGS) entry which is preliminary data.</text>
</comment>
<dbReference type="GeneID" id="89976211"/>